<dbReference type="Proteomes" id="UP001218362">
    <property type="component" value="Chromosome"/>
</dbReference>
<dbReference type="KEGG" id="acob:P0Y56_11040"/>
<dbReference type="AlphaFoldDB" id="A0AAJ5X499"/>
<accession>A0AAJ5X499</accession>
<proteinExistence type="predicted"/>
<reference evidence="2" key="1">
    <citation type="submission" date="2023-03" db="EMBL/GenBank/DDBJ databases">
        <title>Andean soil-derived lignocellulolytic bacterial consortium as a source of novel taxa and putative plastic-active enzymes.</title>
        <authorList>
            <person name="Diaz-Garcia L."/>
            <person name="Chuvochina M."/>
            <person name="Feuerriegel G."/>
            <person name="Bunk B."/>
            <person name="Sproer C."/>
            <person name="Streit W.R."/>
            <person name="Rodriguez L.M."/>
            <person name="Overmann J."/>
            <person name="Jimenez D.J."/>
        </authorList>
    </citation>
    <scope>NUCLEOTIDE SEQUENCE</scope>
    <source>
        <strain evidence="2">MAG 26</strain>
    </source>
</reference>
<dbReference type="Gene3D" id="3.20.20.190">
    <property type="entry name" value="Phosphatidylinositol (PI) phosphodiesterase"/>
    <property type="match status" value="1"/>
</dbReference>
<dbReference type="GO" id="GO:0006629">
    <property type="term" value="P:lipid metabolic process"/>
    <property type="evidence" value="ECO:0007669"/>
    <property type="project" value="InterPro"/>
</dbReference>
<evidence type="ECO:0000313" key="2">
    <source>
        <dbReference type="EMBL" id="WEK45567.1"/>
    </source>
</evidence>
<dbReference type="InterPro" id="IPR030395">
    <property type="entry name" value="GP_PDE_dom"/>
</dbReference>
<dbReference type="SUPFAM" id="SSF51695">
    <property type="entry name" value="PLC-like phosphodiesterases"/>
    <property type="match status" value="1"/>
</dbReference>
<dbReference type="EMBL" id="CP119316">
    <property type="protein sequence ID" value="WEK45567.1"/>
    <property type="molecule type" value="Genomic_DNA"/>
</dbReference>
<dbReference type="PANTHER" id="PTHR46211:SF14">
    <property type="entry name" value="GLYCEROPHOSPHODIESTER PHOSPHODIESTERASE"/>
    <property type="match status" value="1"/>
</dbReference>
<protein>
    <submittedName>
        <fullName evidence="2">Glycerophosphodiester phosphodiesterase family protein</fullName>
    </submittedName>
</protein>
<dbReference type="Pfam" id="PF03009">
    <property type="entry name" value="GDPD"/>
    <property type="match status" value="1"/>
</dbReference>
<name>A0AAJ5X499_9SPHN</name>
<feature type="domain" description="GP-PDE" evidence="1">
    <location>
        <begin position="69"/>
        <end position="162"/>
    </location>
</feature>
<dbReference type="PANTHER" id="PTHR46211">
    <property type="entry name" value="GLYCEROPHOSPHORYL DIESTER PHOSPHODIESTERASE"/>
    <property type="match status" value="1"/>
</dbReference>
<dbReference type="InterPro" id="IPR017946">
    <property type="entry name" value="PLC-like_Pdiesterase_TIM-brl"/>
</dbReference>
<gene>
    <name evidence="2" type="ORF">P0Y56_11040</name>
</gene>
<evidence type="ECO:0000259" key="1">
    <source>
        <dbReference type="Pfam" id="PF03009"/>
    </source>
</evidence>
<sequence>MKIWLLRAGTVLALGFLALTFVNASWLAAAPRGSVRQIAHRAVAPYFDPADVAPGGCAAAKIEAPIHPYIEDTVASAIQARRMAAILTEIDVSPTADGRIVAFPDPELDCRTEGKGPVRAKTLAELQKLDVGYGYTADGGRSFPLRGTGVGAMPTLDQVTRALPTNAILFNFVSDQPGDAKLLIAALKAAGRDVAGLGDGFHGTPAQVALIRAQYPEAWVWSDQSAEDCHSGYVLYGWTGITPAACAGGTLIVPIDRQWEIWGWPNRTSARMAKAGARIVVAGPQGSTITGLSLPEQIGEIPSSFTGYLWVDDLWNVGPALHSSIDRRNGHQIDQAEKALAARRAKQ</sequence>
<organism evidence="2 3">
    <name type="scientific">Candidatus Andeanibacterium colombiense</name>
    <dbReference type="NCBI Taxonomy" id="3121345"/>
    <lineage>
        <taxon>Bacteria</taxon>
        <taxon>Pseudomonadati</taxon>
        <taxon>Pseudomonadota</taxon>
        <taxon>Alphaproteobacteria</taxon>
        <taxon>Sphingomonadales</taxon>
        <taxon>Sphingomonadaceae</taxon>
        <taxon>Candidatus Andeanibacterium</taxon>
    </lineage>
</organism>
<evidence type="ECO:0000313" key="3">
    <source>
        <dbReference type="Proteomes" id="UP001218362"/>
    </source>
</evidence>
<dbReference type="GO" id="GO:0008081">
    <property type="term" value="F:phosphoric diester hydrolase activity"/>
    <property type="evidence" value="ECO:0007669"/>
    <property type="project" value="InterPro"/>
</dbReference>